<accession>A0A409WZH7</accession>
<reference evidence="2 3" key="1">
    <citation type="journal article" date="2018" name="Evol. Lett.">
        <title>Horizontal gene cluster transfer increased hallucinogenic mushroom diversity.</title>
        <authorList>
            <person name="Reynolds H.T."/>
            <person name="Vijayakumar V."/>
            <person name="Gluck-Thaler E."/>
            <person name="Korotkin H.B."/>
            <person name="Matheny P.B."/>
            <person name="Slot J.C."/>
        </authorList>
    </citation>
    <scope>NUCLEOTIDE SEQUENCE [LARGE SCALE GENOMIC DNA]</scope>
    <source>
        <strain evidence="2 3">2631</strain>
    </source>
</reference>
<gene>
    <name evidence="2" type="ORF">CVT25_000678</name>
</gene>
<feature type="region of interest" description="Disordered" evidence="1">
    <location>
        <begin position="1"/>
        <end position="40"/>
    </location>
</feature>
<dbReference type="Proteomes" id="UP000283269">
    <property type="component" value="Unassembled WGS sequence"/>
</dbReference>
<evidence type="ECO:0000256" key="1">
    <source>
        <dbReference type="SAM" id="MobiDB-lite"/>
    </source>
</evidence>
<sequence length="40" mass="4634">MTSSKHIVPTLETQKYSSTQMLHRRRGRNLSRPEKSTGFS</sequence>
<dbReference type="EMBL" id="NHYD01002950">
    <property type="protein sequence ID" value="PPQ83933.1"/>
    <property type="molecule type" value="Genomic_DNA"/>
</dbReference>
<evidence type="ECO:0000313" key="2">
    <source>
        <dbReference type="EMBL" id="PPQ83933.1"/>
    </source>
</evidence>
<proteinExistence type="predicted"/>
<feature type="compositionally biased region" description="Basic and acidic residues" evidence="1">
    <location>
        <begin position="31"/>
        <end position="40"/>
    </location>
</feature>
<organism evidence="2 3">
    <name type="scientific">Psilocybe cyanescens</name>
    <dbReference type="NCBI Taxonomy" id="93625"/>
    <lineage>
        <taxon>Eukaryota</taxon>
        <taxon>Fungi</taxon>
        <taxon>Dikarya</taxon>
        <taxon>Basidiomycota</taxon>
        <taxon>Agaricomycotina</taxon>
        <taxon>Agaricomycetes</taxon>
        <taxon>Agaricomycetidae</taxon>
        <taxon>Agaricales</taxon>
        <taxon>Agaricineae</taxon>
        <taxon>Strophariaceae</taxon>
        <taxon>Psilocybe</taxon>
    </lineage>
</organism>
<comment type="caution">
    <text evidence="2">The sequence shown here is derived from an EMBL/GenBank/DDBJ whole genome shotgun (WGS) entry which is preliminary data.</text>
</comment>
<protein>
    <submittedName>
        <fullName evidence="2">Uncharacterized protein</fullName>
    </submittedName>
</protein>
<keyword evidence="3" id="KW-1185">Reference proteome</keyword>
<evidence type="ECO:0000313" key="3">
    <source>
        <dbReference type="Proteomes" id="UP000283269"/>
    </source>
</evidence>
<name>A0A409WZH7_PSICY</name>
<dbReference type="AlphaFoldDB" id="A0A409WZH7"/>
<feature type="compositionally biased region" description="Polar residues" evidence="1">
    <location>
        <begin position="1"/>
        <end position="21"/>
    </location>
</feature>
<dbReference type="InParanoid" id="A0A409WZH7"/>